<evidence type="ECO:0008006" key="4">
    <source>
        <dbReference type="Google" id="ProtNLM"/>
    </source>
</evidence>
<accession>A0ABX3ELJ9</accession>
<evidence type="ECO:0000313" key="3">
    <source>
        <dbReference type="Proteomes" id="UP000186058"/>
    </source>
</evidence>
<keyword evidence="1" id="KW-0446">Lipid-binding</keyword>
<dbReference type="Pfam" id="PF02645">
    <property type="entry name" value="DegV"/>
    <property type="match status" value="1"/>
</dbReference>
<dbReference type="RefSeq" id="WP_074107954.1">
    <property type="nucleotide sequence ID" value="NZ_LVWI01000044.1"/>
</dbReference>
<proteinExistence type="predicted"/>
<dbReference type="EMBL" id="LVWI01000044">
    <property type="protein sequence ID" value="OKP85437.1"/>
    <property type="molecule type" value="Genomic_DNA"/>
</dbReference>
<sequence>MLHLFTDSLTTLPPGMIEQLNIGIAPVYVVFNNAQIYRHTVDIQTEEILSLVMETGKVPGIAAPAVEDFIQLFTPSVGGIDQVVYISMSAEISPSYRNAEAAAKHFPKGKVTVVDSGCFSSGTAMMTVQAARIAKKVRTWASFGQKLDEHRAAVREELILDRMKKVNPTGNIYGLPNRIISPLKLKPKLHIQNGISSNLEDTLLGNLRNNQQIDREFIVISQTMAREPAEYMKNILYESYGFKKVILLSNINGLLCRTTPRSIELSYLLKK</sequence>
<dbReference type="InterPro" id="IPR003797">
    <property type="entry name" value="DegV"/>
</dbReference>
<reference evidence="2 3" key="1">
    <citation type="submission" date="2016-03" db="EMBL/GenBank/DDBJ databases">
        <authorList>
            <person name="Sant'Anna F.H."/>
            <person name="Ambrosini A."/>
            <person name="Souza R."/>
            <person name="Bach E."/>
            <person name="Fernandes G."/>
            <person name="Balsanelli E."/>
            <person name="Baura V.A."/>
            <person name="Souza E.M."/>
            <person name="Passaglia L."/>
        </authorList>
    </citation>
    <scope>NUCLEOTIDE SEQUENCE [LARGE SCALE GENOMIC DNA]</scope>
    <source>
        <strain evidence="2 3">P26E</strain>
    </source>
</reference>
<dbReference type="PROSITE" id="PS51482">
    <property type="entry name" value="DEGV"/>
    <property type="match status" value="1"/>
</dbReference>
<dbReference type="SUPFAM" id="SSF82549">
    <property type="entry name" value="DAK1/DegV-like"/>
    <property type="match status" value="1"/>
</dbReference>
<dbReference type="Gene3D" id="3.40.50.10170">
    <property type="match status" value="1"/>
</dbReference>
<dbReference type="Proteomes" id="UP000186058">
    <property type="component" value="Unassembled WGS sequence"/>
</dbReference>
<name>A0ABX3ELJ9_9BACL</name>
<keyword evidence="3" id="KW-1185">Reference proteome</keyword>
<dbReference type="InterPro" id="IPR050270">
    <property type="entry name" value="DegV_domain_contain"/>
</dbReference>
<comment type="caution">
    <text evidence="2">The sequence shown here is derived from an EMBL/GenBank/DDBJ whole genome shotgun (WGS) entry which is preliminary data.</text>
</comment>
<gene>
    <name evidence="2" type="ORF">A3844_16005</name>
</gene>
<dbReference type="PANTHER" id="PTHR33434">
    <property type="entry name" value="DEGV DOMAIN-CONTAINING PROTEIN DR_1986-RELATED"/>
    <property type="match status" value="1"/>
</dbReference>
<dbReference type="NCBIfam" id="TIGR00762">
    <property type="entry name" value="DegV"/>
    <property type="match status" value="1"/>
</dbReference>
<evidence type="ECO:0000256" key="1">
    <source>
        <dbReference type="ARBA" id="ARBA00023121"/>
    </source>
</evidence>
<evidence type="ECO:0000313" key="2">
    <source>
        <dbReference type="EMBL" id="OKP85437.1"/>
    </source>
</evidence>
<dbReference type="PANTHER" id="PTHR33434:SF2">
    <property type="entry name" value="FATTY ACID-BINDING PROTEIN TM_1468"/>
    <property type="match status" value="1"/>
</dbReference>
<organism evidence="2 3">
    <name type="scientific">Paenibacillus helianthi</name>
    <dbReference type="NCBI Taxonomy" id="1349432"/>
    <lineage>
        <taxon>Bacteria</taxon>
        <taxon>Bacillati</taxon>
        <taxon>Bacillota</taxon>
        <taxon>Bacilli</taxon>
        <taxon>Bacillales</taxon>
        <taxon>Paenibacillaceae</taxon>
        <taxon>Paenibacillus</taxon>
    </lineage>
</organism>
<protein>
    <recommendedName>
        <fullName evidence="4">DegV family protein</fullName>
    </recommendedName>
</protein>